<keyword evidence="2" id="KW-0040">ANK repeat</keyword>
<comment type="caution">
    <text evidence="3">The sequence shown here is derived from an EMBL/GenBank/DDBJ whole genome shotgun (WGS) entry which is preliminary data.</text>
</comment>
<evidence type="ECO:0000256" key="2">
    <source>
        <dbReference type="ARBA" id="ARBA00023043"/>
    </source>
</evidence>
<keyword evidence="1" id="KW-0677">Repeat</keyword>
<dbReference type="PANTHER" id="PTHR24198">
    <property type="entry name" value="ANKYRIN REPEAT AND PROTEIN KINASE DOMAIN-CONTAINING PROTEIN"/>
    <property type="match status" value="1"/>
</dbReference>
<protein>
    <submittedName>
        <fullName evidence="3">Ankyrin repeat family protein</fullName>
    </submittedName>
</protein>
<evidence type="ECO:0000313" key="3">
    <source>
        <dbReference type="EMBL" id="KJV89816.1"/>
    </source>
</evidence>
<dbReference type="EMBL" id="LAOI01000001">
    <property type="protein sequence ID" value="KJV89816.1"/>
    <property type="molecule type" value="Genomic_DNA"/>
</dbReference>
<dbReference type="SMART" id="SM00248">
    <property type="entry name" value="ANK"/>
    <property type="match status" value="5"/>
</dbReference>
<dbReference type="InterPro" id="IPR036770">
    <property type="entry name" value="Ankyrin_rpt-contain_sf"/>
</dbReference>
<organism evidence="3 4">
    <name type="scientific">Rickettsia bellii str. RML An4</name>
    <dbReference type="NCBI Taxonomy" id="1359193"/>
    <lineage>
        <taxon>Bacteria</taxon>
        <taxon>Pseudomonadati</taxon>
        <taxon>Pseudomonadota</taxon>
        <taxon>Alphaproteobacteria</taxon>
        <taxon>Rickettsiales</taxon>
        <taxon>Rickettsiaceae</taxon>
        <taxon>Rickettsieae</taxon>
        <taxon>Rickettsia</taxon>
        <taxon>belli group</taxon>
    </lineage>
</organism>
<dbReference type="SUPFAM" id="SSF48403">
    <property type="entry name" value="Ankyrin repeat"/>
    <property type="match status" value="1"/>
</dbReference>
<keyword evidence="4" id="KW-1185">Reference proteome</keyword>
<gene>
    <name evidence="3" type="ORF">RBEAN4_0801</name>
</gene>
<evidence type="ECO:0000256" key="1">
    <source>
        <dbReference type="ARBA" id="ARBA00022737"/>
    </source>
</evidence>
<dbReference type="PANTHER" id="PTHR24198:SF165">
    <property type="entry name" value="ANKYRIN REPEAT-CONTAINING PROTEIN-RELATED"/>
    <property type="match status" value="1"/>
</dbReference>
<dbReference type="PATRIC" id="fig|1359193.3.peg.777"/>
<evidence type="ECO:0000313" key="4">
    <source>
        <dbReference type="Proteomes" id="UP000033661"/>
    </source>
</evidence>
<dbReference type="Gene3D" id="1.25.40.20">
    <property type="entry name" value="Ankyrin repeat-containing domain"/>
    <property type="match status" value="1"/>
</dbReference>
<sequence length="424" mass="47717">MFAFFRSSSNEPDGTLYNKLIEAIKSRNSLEVLALIPKMKNEELAKPNIYGNTPLSLALNKKLEAVCEVLVSRMSDKDISIIETYVEHRETYFTLAAIKGFKGVCENLAPRMSNEAINVINARKHTALTLAASKGKGWGEICEKLILKMDKKVINTITEANNTALTLAADKNLPQVCIKLIPIMFDEVINVTENRHKDSALRKAIWNDLDVVCQMLIPVTSKENINYIDVSDRTLLILAAQKGMKVVCKMLISRMIEDNSLDIINHVISKGELKGESALSLAEKQKGFEDICELLQKSHEEYKEQKQKENEKKCEESQPKKIISEDINKLLNELKDGAYNNKNIIEFSISAKIEKLEKNANDLSEIYTNIQDIINHNKNTKAKLLALEKHLNQIIDAQTINTEQQISLEALGDVSVEFSNSRGV</sequence>
<reference evidence="3 4" key="1">
    <citation type="submission" date="2015-02" db="EMBL/GenBank/DDBJ databases">
        <title>Genome Sequencing of Rickettsiales.</title>
        <authorList>
            <person name="Daugherty S.C."/>
            <person name="Su Q."/>
            <person name="Abolude K."/>
            <person name="Beier-Sexton M."/>
            <person name="Carlyon J.A."/>
            <person name="Carter R."/>
            <person name="Day N.P."/>
            <person name="Dumler S.J."/>
            <person name="Dyachenko V."/>
            <person name="Godinez A."/>
            <person name="Kurtti T.J."/>
            <person name="Lichay M."/>
            <person name="Mullins K.E."/>
            <person name="Ott S."/>
            <person name="Pappas-Brown V."/>
            <person name="Paris D.H."/>
            <person name="Patel P."/>
            <person name="Richards A.L."/>
            <person name="Sadzewicz L."/>
            <person name="Sears K."/>
            <person name="Seidman D."/>
            <person name="Sengamalay N."/>
            <person name="Stenos J."/>
            <person name="Tallon L.J."/>
            <person name="Vincent G."/>
            <person name="Fraser C.M."/>
            <person name="Munderloh U."/>
            <person name="Dunning-Hotopp J.C."/>
        </authorList>
    </citation>
    <scope>NUCLEOTIDE SEQUENCE [LARGE SCALE GENOMIC DNA]</scope>
    <source>
        <strain evidence="3 4">RML An4</strain>
    </source>
</reference>
<dbReference type="InterPro" id="IPR002110">
    <property type="entry name" value="Ankyrin_rpt"/>
</dbReference>
<dbReference type="AlphaFoldDB" id="A0A0F3QCD0"/>
<dbReference type="RefSeq" id="WP_045798937.1">
    <property type="nucleotide sequence ID" value="NZ_LAOI01000001.1"/>
</dbReference>
<accession>A0A0F3QCD0</accession>
<name>A0A0F3QCD0_RICBE</name>
<proteinExistence type="predicted"/>
<dbReference type="Proteomes" id="UP000033661">
    <property type="component" value="Unassembled WGS sequence"/>
</dbReference>